<name>A0A2J5HZZ7_9EURO</name>
<gene>
    <name evidence="2" type="ORF">BDW42DRAFT_68192</name>
</gene>
<sequence>MLNLTRGCGSANIGGLYVPILQIRLGVCFLNIPMPLSQVSIDLILVPSSLSLDLFPLIRFVFFSLRSIYLIHLCFVSFSTYVLSKKKNRKRRKKILIPCLTTSPVFMSSHY</sequence>
<dbReference type="Proteomes" id="UP000235023">
    <property type="component" value="Unassembled WGS sequence"/>
</dbReference>
<keyword evidence="1" id="KW-0812">Transmembrane</keyword>
<dbReference type="AlphaFoldDB" id="A0A2J5HZZ7"/>
<dbReference type="EMBL" id="KZ559521">
    <property type="protein sequence ID" value="PLN83081.1"/>
    <property type="molecule type" value="Genomic_DNA"/>
</dbReference>
<keyword evidence="3" id="KW-1185">Reference proteome</keyword>
<evidence type="ECO:0000313" key="2">
    <source>
        <dbReference type="EMBL" id="PLN83081.1"/>
    </source>
</evidence>
<organism evidence="2 3">
    <name type="scientific">Aspergillus taichungensis</name>
    <dbReference type="NCBI Taxonomy" id="482145"/>
    <lineage>
        <taxon>Eukaryota</taxon>
        <taxon>Fungi</taxon>
        <taxon>Dikarya</taxon>
        <taxon>Ascomycota</taxon>
        <taxon>Pezizomycotina</taxon>
        <taxon>Eurotiomycetes</taxon>
        <taxon>Eurotiomycetidae</taxon>
        <taxon>Eurotiales</taxon>
        <taxon>Aspergillaceae</taxon>
        <taxon>Aspergillus</taxon>
        <taxon>Aspergillus subgen. Circumdati</taxon>
    </lineage>
</organism>
<keyword evidence="1" id="KW-1133">Transmembrane helix</keyword>
<feature type="transmembrane region" description="Helical" evidence="1">
    <location>
        <begin position="57"/>
        <end position="83"/>
    </location>
</feature>
<keyword evidence="1" id="KW-0472">Membrane</keyword>
<protein>
    <submittedName>
        <fullName evidence="2">Uncharacterized protein</fullName>
    </submittedName>
</protein>
<accession>A0A2J5HZZ7</accession>
<proteinExistence type="predicted"/>
<reference evidence="3" key="1">
    <citation type="submission" date="2017-12" db="EMBL/GenBank/DDBJ databases">
        <authorList>
            <consortium name="DOE Joint Genome Institute"/>
            <person name="Mondo S.J."/>
            <person name="Kjaerbolling I."/>
            <person name="Vesth T.C."/>
            <person name="Frisvad J.C."/>
            <person name="Nybo J.L."/>
            <person name="Theobald S."/>
            <person name="Kuo A."/>
            <person name="Bowyer P."/>
            <person name="Matsuda Y."/>
            <person name="Lyhne E.K."/>
            <person name="Kogle M.E."/>
            <person name="Clum A."/>
            <person name="Lipzen A."/>
            <person name="Salamov A."/>
            <person name="Ngan C.Y."/>
            <person name="Daum C."/>
            <person name="Chiniquy J."/>
            <person name="Barry K."/>
            <person name="LaButti K."/>
            <person name="Haridas S."/>
            <person name="Simmons B.A."/>
            <person name="Magnuson J.K."/>
            <person name="Mortensen U.H."/>
            <person name="Larsen T.O."/>
            <person name="Grigoriev I.V."/>
            <person name="Baker S.E."/>
            <person name="Andersen M.R."/>
            <person name="Nordberg H.P."/>
            <person name="Cantor M.N."/>
            <person name="Hua S.X."/>
        </authorList>
    </citation>
    <scope>NUCLEOTIDE SEQUENCE [LARGE SCALE GENOMIC DNA]</scope>
    <source>
        <strain evidence="3">IBT 19404</strain>
    </source>
</reference>
<evidence type="ECO:0000256" key="1">
    <source>
        <dbReference type="SAM" id="Phobius"/>
    </source>
</evidence>
<evidence type="ECO:0000313" key="3">
    <source>
        <dbReference type="Proteomes" id="UP000235023"/>
    </source>
</evidence>